<sequence>MQINKLISDLEGKWLAQQTLYNISLGISKSHKYEVYYKKNDNIKYLGNFLLPTEKTQNLEILWTNNITTTNGILNYMILFIISNQNNMGRFIKWNKNKPGSLVKGNFMLNQYNILTCTSYQKDYYIVEKIYTPGENLKLSTCVIKKYKICIFVSFISEIKYKKA</sequence>
<dbReference type="GeneID" id="29073219"/>
<geneLocation type="plastid" evidence="1"/>
<dbReference type="GO" id="GO:0016829">
    <property type="term" value="F:lyase activity"/>
    <property type="evidence" value="ECO:0007669"/>
    <property type="project" value="UniProtKB-KW"/>
</dbReference>
<dbReference type="InterPro" id="IPR012674">
    <property type="entry name" value="Calycin"/>
</dbReference>
<reference evidence="1" key="1">
    <citation type="journal article" date="2016" name="BMC Biol.">
        <title>Parallel evolution of highly conserved plastid genome architecture in red seaweeds and seed plants.</title>
        <authorList>
            <person name="Lee J."/>
            <person name="Cho C.H."/>
            <person name="Park S.I."/>
            <person name="Choi J.W."/>
            <person name="Song H.S."/>
            <person name="West J.A."/>
            <person name="Bhattacharya D."/>
            <person name="Yoon H.S."/>
        </authorList>
    </citation>
    <scope>NUCLEOTIDE SEQUENCE</scope>
</reference>
<dbReference type="AlphaFoldDB" id="A0A1C9CCP5"/>
<dbReference type="EMBL" id="KX284718">
    <property type="protein sequence ID" value="AOM66149.1"/>
    <property type="molecule type" value="Genomic_DNA"/>
</dbReference>
<gene>
    <name evidence="2" type="primary">cpeS</name>
    <name evidence="1" type="ORF">Bangp_067</name>
</gene>
<name>A0A1C9CCP5_9RHOD</name>
<keyword evidence="2" id="KW-0456">Lyase</keyword>
<proteinExistence type="predicted"/>
<dbReference type="EMBL" id="KY709207">
    <property type="protein sequence ID" value="ARO90491.1"/>
    <property type="molecule type" value="Genomic_DNA"/>
</dbReference>
<dbReference type="Gene3D" id="2.40.128.20">
    <property type="match status" value="1"/>
</dbReference>
<accession>A0A1C9CCP5</accession>
<protein>
    <submittedName>
        <fullName evidence="2">Chromophore lyase cpcS/cpeS</fullName>
    </submittedName>
</protein>
<dbReference type="RefSeq" id="YP_009296806.1">
    <property type="nucleotide sequence ID" value="NC_031173.1"/>
</dbReference>
<evidence type="ECO:0000313" key="2">
    <source>
        <dbReference type="EMBL" id="ARO90491.1"/>
    </source>
</evidence>
<reference evidence="2" key="2">
    <citation type="submission" date="2017-03" db="EMBL/GenBank/DDBJ databases">
        <title>The new red algal subphylum Proteorhodophytina comprises the largest and most divergent plastid genomes known.</title>
        <authorList>
            <person name="Munoz-Gomez S.A."/>
            <person name="Mejia-Franco F.G."/>
            <person name="Durnin K."/>
            <person name="Morgan C."/>
            <person name="Grisdale C.J."/>
            <person name="Archibald J.M."/>
            <person name="Slamovits C.H."/>
        </authorList>
    </citation>
    <scope>NUCLEOTIDE SEQUENCE</scope>
    <source>
        <strain evidence="2">UTEX LB2854</strain>
    </source>
</reference>
<keyword evidence="2" id="KW-0150">Chloroplast</keyword>
<evidence type="ECO:0000313" key="1">
    <source>
        <dbReference type="EMBL" id="AOM66149.1"/>
    </source>
</evidence>
<organism evidence="1">
    <name type="scientific">Bangiopsis subsimplex</name>
    <dbReference type="NCBI Taxonomy" id="139980"/>
    <lineage>
        <taxon>Eukaryota</taxon>
        <taxon>Rhodophyta</taxon>
        <taxon>Stylonematophyceae</taxon>
        <taxon>Stylonematales</taxon>
        <taxon>Stylonemataceae</taxon>
        <taxon>Bangiopsis</taxon>
    </lineage>
</organism>
<keyword evidence="1" id="KW-0934">Plastid</keyword>